<sequence length="82" mass="8868">MCALLCSQGFVHVIVGSCAHGVMAVWVGSCAGWWACVGWWLHRFMGLCGLMPAWVCGYAGLWLRGFLHIGVGLPDLESKLTS</sequence>
<evidence type="ECO:0000256" key="1">
    <source>
        <dbReference type="SAM" id="Phobius"/>
    </source>
</evidence>
<accession>A0A9P6ANP0</accession>
<proteinExistence type="predicted"/>
<comment type="caution">
    <text evidence="2">The sequence shown here is derived from an EMBL/GenBank/DDBJ whole genome shotgun (WGS) entry which is preliminary data.</text>
</comment>
<keyword evidence="1" id="KW-0812">Transmembrane</keyword>
<organism evidence="2 3">
    <name type="scientific">Hydnum rufescens UP504</name>
    <dbReference type="NCBI Taxonomy" id="1448309"/>
    <lineage>
        <taxon>Eukaryota</taxon>
        <taxon>Fungi</taxon>
        <taxon>Dikarya</taxon>
        <taxon>Basidiomycota</taxon>
        <taxon>Agaricomycotina</taxon>
        <taxon>Agaricomycetes</taxon>
        <taxon>Cantharellales</taxon>
        <taxon>Hydnaceae</taxon>
        <taxon>Hydnum</taxon>
    </lineage>
</organism>
<protein>
    <submittedName>
        <fullName evidence="2">Uncharacterized protein</fullName>
    </submittedName>
</protein>
<evidence type="ECO:0000313" key="3">
    <source>
        <dbReference type="Proteomes" id="UP000886523"/>
    </source>
</evidence>
<feature type="transmembrane region" description="Helical" evidence="1">
    <location>
        <begin position="40"/>
        <end position="63"/>
    </location>
</feature>
<gene>
    <name evidence="2" type="ORF">BS47DRAFT_208827</name>
</gene>
<name>A0A9P6ANP0_9AGAM</name>
<dbReference type="AlphaFoldDB" id="A0A9P6ANP0"/>
<evidence type="ECO:0000313" key="2">
    <source>
        <dbReference type="EMBL" id="KAF9508620.1"/>
    </source>
</evidence>
<keyword evidence="3" id="KW-1185">Reference proteome</keyword>
<dbReference type="EMBL" id="MU129054">
    <property type="protein sequence ID" value="KAF9508620.1"/>
    <property type="molecule type" value="Genomic_DNA"/>
</dbReference>
<keyword evidence="1" id="KW-0472">Membrane</keyword>
<reference evidence="2" key="1">
    <citation type="journal article" date="2020" name="Nat. Commun.">
        <title>Large-scale genome sequencing of mycorrhizal fungi provides insights into the early evolution of symbiotic traits.</title>
        <authorList>
            <person name="Miyauchi S."/>
            <person name="Kiss E."/>
            <person name="Kuo A."/>
            <person name="Drula E."/>
            <person name="Kohler A."/>
            <person name="Sanchez-Garcia M."/>
            <person name="Morin E."/>
            <person name="Andreopoulos B."/>
            <person name="Barry K.W."/>
            <person name="Bonito G."/>
            <person name="Buee M."/>
            <person name="Carver A."/>
            <person name="Chen C."/>
            <person name="Cichocki N."/>
            <person name="Clum A."/>
            <person name="Culley D."/>
            <person name="Crous P.W."/>
            <person name="Fauchery L."/>
            <person name="Girlanda M."/>
            <person name="Hayes R.D."/>
            <person name="Keri Z."/>
            <person name="LaButti K."/>
            <person name="Lipzen A."/>
            <person name="Lombard V."/>
            <person name="Magnuson J."/>
            <person name="Maillard F."/>
            <person name="Murat C."/>
            <person name="Nolan M."/>
            <person name="Ohm R.A."/>
            <person name="Pangilinan J."/>
            <person name="Pereira M.F."/>
            <person name="Perotto S."/>
            <person name="Peter M."/>
            <person name="Pfister S."/>
            <person name="Riley R."/>
            <person name="Sitrit Y."/>
            <person name="Stielow J.B."/>
            <person name="Szollosi G."/>
            <person name="Zifcakova L."/>
            <person name="Stursova M."/>
            <person name="Spatafora J.W."/>
            <person name="Tedersoo L."/>
            <person name="Vaario L.M."/>
            <person name="Yamada A."/>
            <person name="Yan M."/>
            <person name="Wang P."/>
            <person name="Xu J."/>
            <person name="Bruns T."/>
            <person name="Baldrian P."/>
            <person name="Vilgalys R."/>
            <person name="Dunand C."/>
            <person name="Henrissat B."/>
            <person name="Grigoriev I.V."/>
            <person name="Hibbett D."/>
            <person name="Nagy L.G."/>
            <person name="Martin F.M."/>
        </authorList>
    </citation>
    <scope>NUCLEOTIDE SEQUENCE</scope>
    <source>
        <strain evidence="2">UP504</strain>
    </source>
</reference>
<dbReference type="Proteomes" id="UP000886523">
    <property type="component" value="Unassembled WGS sequence"/>
</dbReference>
<keyword evidence="1" id="KW-1133">Transmembrane helix</keyword>